<feature type="region of interest" description="Disordered" evidence="1">
    <location>
        <begin position="1"/>
        <end position="70"/>
    </location>
</feature>
<gene>
    <name evidence="2" type="ORF">FC84_GL000844</name>
</gene>
<keyword evidence="3" id="KW-1185">Reference proteome</keyword>
<dbReference type="OrthoDB" id="2138638at2"/>
<evidence type="ECO:0000256" key="1">
    <source>
        <dbReference type="SAM" id="MobiDB-lite"/>
    </source>
</evidence>
<protein>
    <submittedName>
        <fullName evidence="2">Uncharacterized protein</fullName>
    </submittedName>
</protein>
<proteinExistence type="predicted"/>
<dbReference type="PATRIC" id="fig|1423738.3.peg.854"/>
<evidence type="ECO:0000313" key="2">
    <source>
        <dbReference type="EMBL" id="KRM78585.1"/>
    </source>
</evidence>
<reference evidence="2 3" key="1">
    <citation type="journal article" date="2015" name="Genome Announc.">
        <title>Expanding the biotechnology potential of lactobacilli through comparative genomics of 213 strains and associated genera.</title>
        <authorList>
            <person name="Sun Z."/>
            <person name="Harris H.M."/>
            <person name="McCann A."/>
            <person name="Guo C."/>
            <person name="Argimon S."/>
            <person name="Zhang W."/>
            <person name="Yang X."/>
            <person name="Jeffery I.B."/>
            <person name="Cooney J.C."/>
            <person name="Kagawa T.F."/>
            <person name="Liu W."/>
            <person name="Song Y."/>
            <person name="Salvetti E."/>
            <person name="Wrobel A."/>
            <person name="Rasinkangas P."/>
            <person name="Parkhill J."/>
            <person name="Rea M.C."/>
            <person name="O'Sullivan O."/>
            <person name="Ritari J."/>
            <person name="Douillard F.P."/>
            <person name="Paul Ross R."/>
            <person name="Yang R."/>
            <person name="Briner A.E."/>
            <person name="Felis G.E."/>
            <person name="de Vos W.M."/>
            <person name="Barrangou R."/>
            <person name="Klaenhammer T.R."/>
            <person name="Caufield P.W."/>
            <person name="Cui Y."/>
            <person name="Zhang H."/>
            <person name="O'Toole P.W."/>
        </authorList>
    </citation>
    <scope>NUCLEOTIDE SEQUENCE [LARGE SCALE GENOMIC DNA]</scope>
    <source>
        <strain evidence="2 3">DSM 20335</strain>
    </source>
</reference>
<dbReference type="EMBL" id="AYYK01000016">
    <property type="protein sequence ID" value="KRM78585.1"/>
    <property type="molecule type" value="Genomic_DNA"/>
</dbReference>
<dbReference type="Proteomes" id="UP000051813">
    <property type="component" value="Unassembled WGS sequence"/>
</dbReference>
<feature type="compositionally biased region" description="Low complexity" evidence="1">
    <location>
        <begin position="43"/>
        <end position="67"/>
    </location>
</feature>
<sequence length="273" mass="29255">MSLALLGTACHKQTDSPKESTQSSKTTKKKSDTKKHPSKKFSSSEQQSNLSEQSSSSSKSQSQSSSSAVQGRLSMITTALRQALPGEKFPQTGIDGHAATLSSRYTGNQQNYVVYYYTSGDAVDFNDDRLVNRQAALTLQKITYSSVSAAQNAIDYREPSSGLPKVDLGTDIFATKEGAAGSTYLNWTEGRWSLVTRASSVNNEVGEPLAKKVVALLHTKMLPIPDQHGAINLYVSSSAASRTNTVSWSKGNAVYTIAAVDPIMAIEAATSLE</sequence>
<comment type="caution">
    <text evidence="2">The sequence shown here is derived from an EMBL/GenBank/DDBJ whole genome shotgun (WGS) entry which is preliminary data.</text>
</comment>
<dbReference type="AlphaFoldDB" id="A0A0R2BQN2"/>
<name>A0A0R2BQN2_9LACO</name>
<evidence type="ECO:0000313" key="3">
    <source>
        <dbReference type="Proteomes" id="UP000051813"/>
    </source>
</evidence>
<organism evidence="2 3">
    <name type="scientific">Lapidilactobacillus dextrinicus DSM 20335</name>
    <dbReference type="NCBI Taxonomy" id="1423738"/>
    <lineage>
        <taxon>Bacteria</taxon>
        <taxon>Bacillati</taxon>
        <taxon>Bacillota</taxon>
        <taxon>Bacilli</taxon>
        <taxon>Lactobacillales</taxon>
        <taxon>Lactobacillaceae</taxon>
        <taxon>Lapidilactobacillus</taxon>
    </lineage>
</organism>
<feature type="compositionally biased region" description="Basic residues" evidence="1">
    <location>
        <begin position="26"/>
        <end position="39"/>
    </location>
</feature>
<accession>A0A0R2BQN2</accession>